<accession>A0ABT8WXH5</accession>
<feature type="domain" description="NAD-dependent epimerase/dehydratase" evidence="1">
    <location>
        <begin position="7"/>
        <end position="208"/>
    </location>
</feature>
<dbReference type="PANTHER" id="PTHR43245:SF13">
    <property type="entry name" value="UDP-D-APIOSE_UDP-D-XYLOSE SYNTHASE 2"/>
    <property type="match status" value="1"/>
</dbReference>
<dbReference type="Pfam" id="PF01370">
    <property type="entry name" value="Epimerase"/>
    <property type="match status" value="1"/>
</dbReference>
<evidence type="ECO:0000313" key="3">
    <source>
        <dbReference type="Proteomes" id="UP001176891"/>
    </source>
</evidence>
<reference evidence="2" key="1">
    <citation type="submission" date="2023-07" db="EMBL/GenBank/DDBJ databases">
        <title>Two novel species in the genus Flavivirga.</title>
        <authorList>
            <person name="Kwon K."/>
        </authorList>
    </citation>
    <scope>NUCLEOTIDE SEQUENCE</scope>
    <source>
        <strain evidence="2">KACC 14157</strain>
    </source>
</reference>
<dbReference type="CDD" id="cd08946">
    <property type="entry name" value="SDR_e"/>
    <property type="match status" value="1"/>
</dbReference>
<comment type="caution">
    <text evidence="2">The sequence shown here is derived from an EMBL/GenBank/DDBJ whole genome shotgun (WGS) entry which is preliminary data.</text>
</comment>
<protein>
    <submittedName>
        <fullName evidence="2">SDR family oxidoreductase</fullName>
    </submittedName>
</protein>
<sequence>MTKKPHIIIGSNSFLGRALSEKLAMSGMEVLGVYHKNTNNLYEGIKHIWIDDLKNLKDNFDVVYIISAFIPNTTSFSVDDKLEAVNVNLVDDLCKQFKKAKIVLCSSVSVYKHTSELITEKSVLEPQSKYAESKLKGETIVRMHNKYAIVRISSIYGVNMKIKTFVPLVIKNAIIKKAITLFGDGKRKQNYIHVNDVANYLYSAAKYKENDVFLATSQGELSNLEVVNFIKMYLPNIKISFEGIDKSKSYLYDNSFTNETLKMTPEKIFKTEVLNCIEWIKRMY</sequence>
<dbReference type="InterPro" id="IPR036291">
    <property type="entry name" value="NAD(P)-bd_dom_sf"/>
</dbReference>
<dbReference type="PANTHER" id="PTHR43245">
    <property type="entry name" value="BIFUNCTIONAL POLYMYXIN RESISTANCE PROTEIN ARNA"/>
    <property type="match status" value="1"/>
</dbReference>
<organism evidence="2 3">
    <name type="scientific">Flavivirga amylovorans</name>
    <dbReference type="NCBI Taxonomy" id="870486"/>
    <lineage>
        <taxon>Bacteria</taxon>
        <taxon>Pseudomonadati</taxon>
        <taxon>Bacteroidota</taxon>
        <taxon>Flavobacteriia</taxon>
        <taxon>Flavobacteriales</taxon>
        <taxon>Flavobacteriaceae</taxon>
        <taxon>Flavivirga</taxon>
    </lineage>
</organism>
<keyword evidence="3" id="KW-1185">Reference proteome</keyword>
<name>A0ABT8WXH5_9FLAO</name>
<proteinExistence type="predicted"/>
<evidence type="ECO:0000259" key="1">
    <source>
        <dbReference type="Pfam" id="PF01370"/>
    </source>
</evidence>
<gene>
    <name evidence="2" type="ORF">Q4Q39_03115</name>
</gene>
<dbReference type="EMBL" id="JAUOEM010000001">
    <property type="protein sequence ID" value="MDO5986386.1"/>
    <property type="molecule type" value="Genomic_DNA"/>
</dbReference>
<dbReference type="RefSeq" id="WP_303280902.1">
    <property type="nucleotide sequence ID" value="NZ_BAABCZ010000016.1"/>
</dbReference>
<dbReference type="SUPFAM" id="SSF51735">
    <property type="entry name" value="NAD(P)-binding Rossmann-fold domains"/>
    <property type="match status" value="1"/>
</dbReference>
<dbReference type="InterPro" id="IPR050177">
    <property type="entry name" value="Lipid_A_modif_metabolic_enz"/>
</dbReference>
<dbReference type="InterPro" id="IPR001509">
    <property type="entry name" value="Epimerase_deHydtase"/>
</dbReference>
<evidence type="ECO:0000313" key="2">
    <source>
        <dbReference type="EMBL" id="MDO5986386.1"/>
    </source>
</evidence>
<dbReference type="Gene3D" id="3.40.50.720">
    <property type="entry name" value="NAD(P)-binding Rossmann-like Domain"/>
    <property type="match status" value="1"/>
</dbReference>
<dbReference type="Proteomes" id="UP001176891">
    <property type="component" value="Unassembled WGS sequence"/>
</dbReference>